<dbReference type="GeneID" id="43616653"/>
<accession>A0A7J6IZ04</accession>
<reference evidence="2 3" key="1">
    <citation type="submission" date="2012-08" db="EMBL/GenBank/DDBJ databases">
        <authorList>
            <person name="Gan P.H.P."/>
            <person name="Ikeda K."/>
            <person name="Irieda H."/>
            <person name="Narusaka M."/>
            <person name="O'Connell R.J."/>
            <person name="Narusaka Y."/>
            <person name="Takano Y."/>
            <person name="Kubo Y."/>
            <person name="Shirasu K."/>
        </authorList>
    </citation>
    <scope>NUCLEOTIDE SEQUENCE [LARGE SCALE GENOMIC DNA]</scope>
    <source>
        <strain evidence="2 3">Nara gc5</strain>
    </source>
</reference>
<feature type="chain" id="PRO_5029562283" evidence="1">
    <location>
        <begin position="22"/>
        <end position="71"/>
    </location>
</feature>
<proteinExistence type="predicted"/>
<evidence type="ECO:0000256" key="1">
    <source>
        <dbReference type="SAM" id="SignalP"/>
    </source>
</evidence>
<dbReference type="EMBL" id="ANPB02000006">
    <property type="protein sequence ID" value="KAF4481171.1"/>
    <property type="molecule type" value="Genomic_DNA"/>
</dbReference>
<reference evidence="2 3" key="2">
    <citation type="submission" date="2020-04" db="EMBL/GenBank/DDBJ databases">
        <title>Genome sequencing and assembly of multiple isolates from the Colletotrichum gloeosporioides species complex.</title>
        <authorList>
            <person name="Gan P."/>
            <person name="Shirasu K."/>
        </authorList>
    </citation>
    <scope>NUCLEOTIDE SEQUENCE [LARGE SCALE GENOMIC DNA]</scope>
    <source>
        <strain evidence="2 3">Nara gc5</strain>
    </source>
</reference>
<dbReference type="Proteomes" id="UP000011096">
    <property type="component" value="Unassembled WGS sequence"/>
</dbReference>
<organism evidence="2 3">
    <name type="scientific">Colletotrichum fructicola (strain Nara gc5)</name>
    <name type="common">Anthracnose fungus</name>
    <name type="synonym">Colletotrichum gloeosporioides (strain Nara gc5)</name>
    <dbReference type="NCBI Taxonomy" id="1213859"/>
    <lineage>
        <taxon>Eukaryota</taxon>
        <taxon>Fungi</taxon>
        <taxon>Dikarya</taxon>
        <taxon>Ascomycota</taxon>
        <taxon>Pezizomycotina</taxon>
        <taxon>Sordariomycetes</taxon>
        <taxon>Hypocreomycetidae</taxon>
        <taxon>Glomerellales</taxon>
        <taxon>Glomerellaceae</taxon>
        <taxon>Colletotrichum</taxon>
        <taxon>Colletotrichum gloeosporioides species complex</taxon>
    </lineage>
</organism>
<dbReference type="RefSeq" id="XP_031888190.1">
    <property type="nucleotide sequence ID" value="XM_032032612.1"/>
</dbReference>
<evidence type="ECO:0000313" key="3">
    <source>
        <dbReference type="Proteomes" id="UP000011096"/>
    </source>
</evidence>
<dbReference type="InParanoid" id="A0A7J6IZ04"/>
<keyword evidence="3" id="KW-1185">Reference proteome</keyword>
<sequence>MQITGFAAAIAAVFFAASVIATCTTSWPGYTCNGAQLACCMDISYGVMDQSKKDENWRYDWTRANCNTCKA</sequence>
<dbReference type="AlphaFoldDB" id="A0A7J6IZ04"/>
<protein>
    <submittedName>
        <fullName evidence="2">Uncharacterized protein</fullName>
    </submittedName>
</protein>
<comment type="caution">
    <text evidence="2">The sequence shown here is derived from an EMBL/GenBank/DDBJ whole genome shotgun (WGS) entry which is preliminary data.</text>
</comment>
<evidence type="ECO:0000313" key="2">
    <source>
        <dbReference type="EMBL" id="KAF4481171.1"/>
    </source>
</evidence>
<keyword evidence="1" id="KW-0732">Signal</keyword>
<name>A0A7J6IZ04_COLFN</name>
<feature type="signal peptide" evidence="1">
    <location>
        <begin position="1"/>
        <end position="21"/>
    </location>
</feature>
<dbReference type="OrthoDB" id="4837833at2759"/>
<gene>
    <name evidence="2" type="ORF">CGGC5_v011515</name>
</gene>